<accession>A0ABD2PWJ4</accession>
<dbReference type="AlphaFoldDB" id="A0ABD2PWJ4"/>
<dbReference type="SUPFAM" id="SSF69179">
    <property type="entry name" value="Integrin domains"/>
    <property type="match status" value="1"/>
</dbReference>
<evidence type="ECO:0000313" key="8">
    <source>
        <dbReference type="Proteomes" id="UP001626550"/>
    </source>
</evidence>
<feature type="region of interest" description="Disordered" evidence="5">
    <location>
        <begin position="246"/>
        <end position="293"/>
    </location>
</feature>
<keyword evidence="6" id="KW-1133">Transmembrane helix</keyword>
<evidence type="ECO:0000313" key="7">
    <source>
        <dbReference type="EMBL" id="KAL3311649.1"/>
    </source>
</evidence>
<name>A0ABD2PWJ4_9PLAT</name>
<comment type="caution">
    <text evidence="7">The sequence shown here is derived from an EMBL/GenBank/DDBJ whole genome shotgun (WGS) entry which is preliminary data.</text>
</comment>
<feature type="transmembrane region" description="Helical" evidence="6">
    <location>
        <begin position="152"/>
        <end position="174"/>
    </location>
</feature>
<protein>
    <submittedName>
        <fullName evidence="7">Integrin, alpha</fullName>
    </submittedName>
</protein>
<dbReference type="PROSITE" id="PS00242">
    <property type="entry name" value="INTEGRIN_ALPHA"/>
    <property type="match status" value="1"/>
</dbReference>
<gene>
    <name evidence="7" type="primary">ITGA9_1</name>
    <name evidence="7" type="ORF">Ciccas_009768</name>
</gene>
<sequence>MGPNGVRSRTRRSIETKQDGESNDPLNVVGNDNESADDASYREIFRNIPREFFKCDREGMRFEKPFCAIFTCKVPKLARNEPVELIFESWLWARTFFKHHISDLIIATDVEVSQGTLPEGVVPVPEPAAHYMLFQTVVFPEIRPKTLHMIPIWPIILGVVVGLLILSALIAVLYRCGFFRRKSKDYMRKAALQSARAEEVHRRMLLEEGVKMAPKRPSTVLEHWERNPLEKAQYEAQIQEEELATLKSGESISNMSELRDGGPDRRESLMGEQLEQVPEENESLLPKEQSPVP</sequence>
<comment type="subcellular location">
    <subcellularLocation>
        <location evidence="1">Membrane</location>
        <topology evidence="1">Single-pass type I membrane protein</topology>
    </subcellularLocation>
</comment>
<dbReference type="InterPro" id="IPR018184">
    <property type="entry name" value="Integrin_alpha_C_CS"/>
</dbReference>
<evidence type="ECO:0000256" key="3">
    <source>
        <dbReference type="ARBA" id="ARBA00023136"/>
    </source>
</evidence>
<feature type="region of interest" description="Disordered" evidence="5">
    <location>
        <begin position="1"/>
        <end position="34"/>
    </location>
</feature>
<evidence type="ECO:0000256" key="2">
    <source>
        <dbReference type="ARBA" id="ARBA00023037"/>
    </source>
</evidence>
<dbReference type="Gene3D" id="1.20.5.930">
    <property type="entry name" value="Bicelle-embedded integrin alpha(iib) transmembrane segment"/>
    <property type="match status" value="1"/>
</dbReference>
<dbReference type="Gene3D" id="2.60.40.1530">
    <property type="entry name" value="ntegrin, alpha v. Chain A, domain 4"/>
    <property type="match status" value="1"/>
</dbReference>
<keyword evidence="6" id="KW-0812">Transmembrane</keyword>
<evidence type="ECO:0000256" key="1">
    <source>
        <dbReference type="ARBA" id="ARBA00004479"/>
    </source>
</evidence>
<dbReference type="PANTHER" id="PTHR23220:SF133">
    <property type="entry name" value="INTEGRIN ALPHA-PS2"/>
    <property type="match status" value="1"/>
</dbReference>
<feature type="compositionally biased region" description="Basic and acidic residues" evidence="5">
    <location>
        <begin position="257"/>
        <end position="269"/>
    </location>
</feature>
<keyword evidence="4" id="KW-0325">Glycoprotein</keyword>
<reference evidence="7 8" key="1">
    <citation type="submission" date="2024-11" db="EMBL/GenBank/DDBJ databases">
        <title>Adaptive evolution of stress response genes in parasites aligns with host niche diversity.</title>
        <authorList>
            <person name="Hahn C."/>
            <person name="Resl P."/>
        </authorList>
    </citation>
    <scope>NUCLEOTIDE SEQUENCE [LARGE SCALE GENOMIC DNA]</scope>
    <source>
        <strain evidence="7">EGGRZ-B1_66</strain>
        <tissue evidence="7">Body</tissue>
    </source>
</reference>
<dbReference type="EMBL" id="JBJKFK010002091">
    <property type="protein sequence ID" value="KAL3311649.1"/>
    <property type="molecule type" value="Genomic_DNA"/>
</dbReference>
<evidence type="ECO:0000256" key="5">
    <source>
        <dbReference type="SAM" id="MobiDB-lite"/>
    </source>
</evidence>
<dbReference type="PANTHER" id="PTHR23220">
    <property type="entry name" value="INTEGRIN ALPHA"/>
    <property type="match status" value="1"/>
</dbReference>
<dbReference type="GO" id="GO:0016020">
    <property type="term" value="C:membrane"/>
    <property type="evidence" value="ECO:0007669"/>
    <property type="project" value="UniProtKB-SubCell"/>
</dbReference>
<keyword evidence="8" id="KW-1185">Reference proteome</keyword>
<dbReference type="GO" id="GO:0007229">
    <property type="term" value="P:integrin-mediated signaling pathway"/>
    <property type="evidence" value="ECO:0007669"/>
    <property type="project" value="UniProtKB-KW"/>
</dbReference>
<organism evidence="7 8">
    <name type="scientific">Cichlidogyrus casuarinus</name>
    <dbReference type="NCBI Taxonomy" id="1844966"/>
    <lineage>
        <taxon>Eukaryota</taxon>
        <taxon>Metazoa</taxon>
        <taxon>Spiralia</taxon>
        <taxon>Lophotrochozoa</taxon>
        <taxon>Platyhelminthes</taxon>
        <taxon>Monogenea</taxon>
        <taxon>Monopisthocotylea</taxon>
        <taxon>Dactylogyridea</taxon>
        <taxon>Ancyrocephalidae</taxon>
        <taxon>Cichlidogyrus</taxon>
    </lineage>
</organism>
<keyword evidence="2 7" id="KW-0401">Integrin</keyword>
<proteinExistence type="predicted"/>
<dbReference type="InterPro" id="IPR032695">
    <property type="entry name" value="Integrin_dom_sf"/>
</dbReference>
<keyword evidence="3 6" id="KW-0472">Membrane</keyword>
<dbReference type="Proteomes" id="UP001626550">
    <property type="component" value="Unassembled WGS sequence"/>
</dbReference>
<evidence type="ECO:0000256" key="4">
    <source>
        <dbReference type="ARBA" id="ARBA00023180"/>
    </source>
</evidence>
<evidence type="ECO:0000256" key="6">
    <source>
        <dbReference type="SAM" id="Phobius"/>
    </source>
</evidence>